<feature type="non-terminal residue" evidence="2">
    <location>
        <position position="1"/>
    </location>
</feature>
<proteinExistence type="predicted"/>
<dbReference type="InterPro" id="IPR006527">
    <property type="entry name" value="F-box-assoc_dom_typ1"/>
</dbReference>
<dbReference type="Pfam" id="PF07734">
    <property type="entry name" value="FBA_1"/>
    <property type="match status" value="1"/>
</dbReference>
<reference evidence="2 3" key="1">
    <citation type="submission" date="2021-05" db="EMBL/GenBank/DDBJ databases">
        <title>Genome Assembly of Synthetic Allotetraploid Brassica napus Reveals Homoeologous Exchanges between Subgenomes.</title>
        <authorList>
            <person name="Davis J.T."/>
        </authorList>
    </citation>
    <scope>NUCLEOTIDE SEQUENCE [LARGE SCALE GENOMIC DNA]</scope>
    <source>
        <strain evidence="3">cv. Da-Ae</strain>
        <tissue evidence="2">Seedling</tissue>
    </source>
</reference>
<evidence type="ECO:0000259" key="1">
    <source>
        <dbReference type="Pfam" id="PF07734"/>
    </source>
</evidence>
<evidence type="ECO:0000313" key="3">
    <source>
        <dbReference type="Proteomes" id="UP000824890"/>
    </source>
</evidence>
<feature type="domain" description="F-box associated beta-propeller type 1" evidence="1">
    <location>
        <begin position="30"/>
        <end position="86"/>
    </location>
</feature>
<sequence>SLEWENFPGDLTEEILYRETLSLYTKGGASEYHVFLVRINLHGLQHNDVSPSVKVAYHFNLNASPFAIYNVVHCEGLLLCTIKDNKTRGSESMGKPSGLDLETSTNGTTTMLSSWHLCEGKMLIGLLLKHRVHTPRDFIIYLCLSLFHLIYQLYLPRSVMSWSKVLTVKAKSGINKNRFSLLADEENKAVMYHNKILHVVGGNKDMQVDPLDRSSTIRPSSYPHLLNYVPSLAQIRKMYTSWETQKGRAKHSSPKYFTFIFEFEDVE</sequence>
<dbReference type="EMBL" id="JAGKQM010000001">
    <property type="protein sequence ID" value="KAH0943142.1"/>
    <property type="molecule type" value="Genomic_DNA"/>
</dbReference>
<accession>A0ABQ8ENB2</accession>
<evidence type="ECO:0000313" key="2">
    <source>
        <dbReference type="EMBL" id="KAH0943142.1"/>
    </source>
</evidence>
<protein>
    <recommendedName>
        <fullName evidence="1">F-box associated beta-propeller type 1 domain-containing protein</fullName>
    </recommendedName>
</protein>
<dbReference type="Proteomes" id="UP000824890">
    <property type="component" value="Unassembled WGS sequence"/>
</dbReference>
<comment type="caution">
    <text evidence="2">The sequence shown here is derived from an EMBL/GenBank/DDBJ whole genome shotgun (WGS) entry which is preliminary data.</text>
</comment>
<name>A0ABQ8ENB2_BRANA</name>
<keyword evidence="3" id="KW-1185">Reference proteome</keyword>
<gene>
    <name evidence="2" type="ORF">HID58_002779</name>
</gene>
<organism evidence="2 3">
    <name type="scientific">Brassica napus</name>
    <name type="common">Rape</name>
    <dbReference type="NCBI Taxonomy" id="3708"/>
    <lineage>
        <taxon>Eukaryota</taxon>
        <taxon>Viridiplantae</taxon>
        <taxon>Streptophyta</taxon>
        <taxon>Embryophyta</taxon>
        <taxon>Tracheophyta</taxon>
        <taxon>Spermatophyta</taxon>
        <taxon>Magnoliopsida</taxon>
        <taxon>eudicotyledons</taxon>
        <taxon>Gunneridae</taxon>
        <taxon>Pentapetalae</taxon>
        <taxon>rosids</taxon>
        <taxon>malvids</taxon>
        <taxon>Brassicales</taxon>
        <taxon>Brassicaceae</taxon>
        <taxon>Brassiceae</taxon>
        <taxon>Brassica</taxon>
    </lineage>
</organism>